<dbReference type="Proteomes" id="UP000019487">
    <property type="component" value="Unassembled WGS sequence"/>
</dbReference>
<reference evidence="2 3" key="1">
    <citation type="journal article" date="2014" name="Genome Announc.">
        <title>Draft genome sequence of Sclerotinia borealis, a psychrophilic plant pathogenic fungus.</title>
        <authorList>
            <person name="Mardanov A.V."/>
            <person name="Beletsky A.V."/>
            <person name="Kadnikov V.V."/>
            <person name="Ignatov A.N."/>
            <person name="Ravin N.V."/>
        </authorList>
    </citation>
    <scope>NUCLEOTIDE SEQUENCE [LARGE SCALE GENOMIC DNA]</scope>
    <source>
        <strain evidence="3">F-4157</strain>
    </source>
</reference>
<proteinExistence type="predicted"/>
<evidence type="ECO:0000313" key="2">
    <source>
        <dbReference type="EMBL" id="ESZ89510.1"/>
    </source>
</evidence>
<protein>
    <submittedName>
        <fullName evidence="2">Uncharacterized protein</fullName>
    </submittedName>
</protein>
<dbReference type="AlphaFoldDB" id="W9C4L2"/>
<feature type="compositionally biased region" description="Basic residues" evidence="1">
    <location>
        <begin position="191"/>
        <end position="208"/>
    </location>
</feature>
<comment type="caution">
    <text evidence="2">The sequence shown here is derived from an EMBL/GenBank/DDBJ whole genome shotgun (WGS) entry which is preliminary data.</text>
</comment>
<name>W9C4L2_SCLBF</name>
<evidence type="ECO:0000313" key="3">
    <source>
        <dbReference type="Proteomes" id="UP000019487"/>
    </source>
</evidence>
<sequence>MHKLIRFWKSCRLVTGQKSPPLPWWQDPKTKIRQLPIPEFLEQRLRTIELRDDLRSESSKKLRMIEECLWMAKILDGDLNPAASDISRQQELLDKLEIVWQERKVYNTDDTENEMISKIRQWGKRKPHTHKHLYTSSQLIIGTNLDTSSGTLASTARSPILSEKDNLRLHKASDSLIPLKDLCQVREKMPRRSSARLSKKKKGYRARL</sequence>
<keyword evidence="3" id="KW-1185">Reference proteome</keyword>
<dbReference type="OrthoDB" id="5396477at2759"/>
<accession>W9C4L2</accession>
<feature type="region of interest" description="Disordered" evidence="1">
    <location>
        <begin position="188"/>
        <end position="208"/>
    </location>
</feature>
<dbReference type="HOGENOM" id="CLU_1321589_0_0_1"/>
<gene>
    <name evidence="2" type="ORF">SBOR_10104</name>
</gene>
<evidence type="ECO:0000256" key="1">
    <source>
        <dbReference type="SAM" id="MobiDB-lite"/>
    </source>
</evidence>
<dbReference type="EMBL" id="AYSA01000928">
    <property type="protein sequence ID" value="ESZ89510.1"/>
    <property type="molecule type" value="Genomic_DNA"/>
</dbReference>
<organism evidence="2 3">
    <name type="scientific">Sclerotinia borealis (strain F-4128)</name>
    <dbReference type="NCBI Taxonomy" id="1432307"/>
    <lineage>
        <taxon>Eukaryota</taxon>
        <taxon>Fungi</taxon>
        <taxon>Dikarya</taxon>
        <taxon>Ascomycota</taxon>
        <taxon>Pezizomycotina</taxon>
        <taxon>Leotiomycetes</taxon>
        <taxon>Helotiales</taxon>
        <taxon>Sclerotiniaceae</taxon>
        <taxon>Sclerotinia</taxon>
    </lineage>
</organism>